<name>A0A1G6H2X1_9ACTN</name>
<dbReference type="InterPro" id="IPR050707">
    <property type="entry name" value="HTH_MetabolicPath_Reg"/>
</dbReference>
<evidence type="ECO:0000259" key="4">
    <source>
        <dbReference type="PROSITE" id="PS51077"/>
    </source>
</evidence>
<sequence>MTTGQRDSRTAVDKALALLRAFGDEAGTGVGVSELARRTELSKSTAFRLLGILERNGAVERAGSNYRLGPMIHDLPSPESAPDIDMLRDVLTPFLSILYEQSRQTVHLAVLQGPDVVYLNKLHGFHRVPSPSRIGGRVPAYCTGIGKAMLAYDPVLIDQVCSGELVPVTPHTITDPDKLRRQLARVKEQGIAFDFEEVRRGLNCVAAPVMSPTHTPVAALSISGPVGKFDPRRWATPLRQISFEASKVYAAQMRARRQRAAQVKSA</sequence>
<protein>
    <submittedName>
        <fullName evidence="6">DNA-binding transcriptional regulator, IclR family</fullName>
    </submittedName>
</protein>
<keyword evidence="7" id="KW-1185">Reference proteome</keyword>
<dbReference type="Gene3D" id="1.10.10.10">
    <property type="entry name" value="Winged helix-like DNA-binding domain superfamily/Winged helix DNA-binding domain"/>
    <property type="match status" value="1"/>
</dbReference>
<dbReference type="STRING" id="1577474.GA0111570_10686"/>
<keyword evidence="3" id="KW-0804">Transcription</keyword>
<dbReference type="Gene3D" id="3.30.450.40">
    <property type="match status" value="1"/>
</dbReference>
<dbReference type="EMBL" id="FMYF01000006">
    <property type="protein sequence ID" value="SDB88494.1"/>
    <property type="molecule type" value="Genomic_DNA"/>
</dbReference>
<dbReference type="Pfam" id="PF01614">
    <property type="entry name" value="IclR_C"/>
    <property type="match status" value="1"/>
</dbReference>
<dbReference type="PROSITE" id="PS51078">
    <property type="entry name" value="ICLR_ED"/>
    <property type="match status" value="1"/>
</dbReference>
<dbReference type="AlphaFoldDB" id="A0A1G6H2X1"/>
<accession>A0A1G6H2X1</accession>
<dbReference type="Proteomes" id="UP000199086">
    <property type="component" value="Unassembled WGS sequence"/>
</dbReference>
<dbReference type="Pfam" id="PF09339">
    <property type="entry name" value="HTH_IclR"/>
    <property type="match status" value="1"/>
</dbReference>
<evidence type="ECO:0000313" key="7">
    <source>
        <dbReference type="Proteomes" id="UP000199086"/>
    </source>
</evidence>
<dbReference type="PANTHER" id="PTHR30136:SF24">
    <property type="entry name" value="HTH-TYPE TRANSCRIPTIONAL REPRESSOR ALLR"/>
    <property type="match status" value="1"/>
</dbReference>
<feature type="domain" description="IclR-ED" evidence="5">
    <location>
        <begin position="64"/>
        <end position="255"/>
    </location>
</feature>
<evidence type="ECO:0000259" key="5">
    <source>
        <dbReference type="PROSITE" id="PS51078"/>
    </source>
</evidence>
<dbReference type="GO" id="GO:0045892">
    <property type="term" value="P:negative regulation of DNA-templated transcription"/>
    <property type="evidence" value="ECO:0007669"/>
    <property type="project" value="TreeGrafter"/>
</dbReference>
<dbReference type="GO" id="GO:0003677">
    <property type="term" value="F:DNA binding"/>
    <property type="evidence" value="ECO:0007669"/>
    <property type="project" value="UniProtKB-KW"/>
</dbReference>
<gene>
    <name evidence="6" type="ORF">GA0111570_10686</name>
</gene>
<dbReference type="InterPro" id="IPR014757">
    <property type="entry name" value="Tscrpt_reg_IclR_C"/>
</dbReference>
<evidence type="ECO:0000256" key="3">
    <source>
        <dbReference type="ARBA" id="ARBA00023163"/>
    </source>
</evidence>
<evidence type="ECO:0000256" key="2">
    <source>
        <dbReference type="ARBA" id="ARBA00023125"/>
    </source>
</evidence>
<keyword evidence="1" id="KW-0805">Transcription regulation</keyword>
<dbReference type="InterPro" id="IPR036388">
    <property type="entry name" value="WH-like_DNA-bd_sf"/>
</dbReference>
<dbReference type="SMART" id="SM00346">
    <property type="entry name" value="HTH_ICLR"/>
    <property type="match status" value="1"/>
</dbReference>
<dbReference type="PROSITE" id="PS51077">
    <property type="entry name" value="HTH_ICLR"/>
    <property type="match status" value="1"/>
</dbReference>
<reference evidence="6 7" key="1">
    <citation type="submission" date="2016-06" db="EMBL/GenBank/DDBJ databases">
        <authorList>
            <person name="Olsen C.W."/>
            <person name="Carey S."/>
            <person name="Hinshaw L."/>
            <person name="Karasin A.I."/>
        </authorList>
    </citation>
    <scope>NUCLEOTIDE SEQUENCE [LARGE SCALE GENOMIC DNA]</scope>
    <source>
        <strain evidence="6 7">LZ-22</strain>
    </source>
</reference>
<dbReference type="InterPro" id="IPR036390">
    <property type="entry name" value="WH_DNA-bd_sf"/>
</dbReference>
<dbReference type="OrthoDB" id="60629at2"/>
<keyword evidence="2 6" id="KW-0238">DNA-binding</keyword>
<feature type="domain" description="HTH iclR-type" evidence="4">
    <location>
        <begin position="9"/>
        <end position="70"/>
    </location>
</feature>
<dbReference type="SUPFAM" id="SSF46785">
    <property type="entry name" value="Winged helix' DNA-binding domain"/>
    <property type="match status" value="1"/>
</dbReference>
<dbReference type="GO" id="GO:0003700">
    <property type="term" value="F:DNA-binding transcription factor activity"/>
    <property type="evidence" value="ECO:0007669"/>
    <property type="project" value="TreeGrafter"/>
</dbReference>
<evidence type="ECO:0000313" key="6">
    <source>
        <dbReference type="EMBL" id="SDB88494.1"/>
    </source>
</evidence>
<evidence type="ECO:0000256" key="1">
    <source>
        <dbReference type="ARBA" id="ARBA00023015"/>
    </source>
</evidence>
<dbReference type="PANTHER" id="PTHR30136">
    <property type="entry name" value="HELIX-TURN-HELIX TRANSCRIPTIONAL REGULATOR, ICLR FAMILY"/>
    <property type="match status" value="1"/>
</dbReference>
<dbReference type="InterPro" id="IPR029016">
    <property type="entry name" value="GAF-like_dom_sf"/>
</dbReference>
<dbReference type="RefSeq" id="WP_092610483.1">
    <property type="nucleotide sequence ID" value="NZ_FMYF01000006.1"/>
</dbReference>
<proteinExistence type="predicted"/>
<dbReference type="InterPro" id="IPR005471">
    <property type="entry name" value="Tscrpt_reg_IclR_N"/>
</dbReference>
<organism evidence="6 7">
    <name type="scientific">Raineyella antarctica</name>
    <dbReference type="NCBI Taxonomy" id="1577474"/>
    <lineage>
        <taxon>Bacteria</taxon>
        <taxon>Bacillati</taxon>
        <taxon>Actinomycetota</taxon>
        <taxon>Actinomycetes</taxon>
        <taxon>Propionibacteriales</taxon>
        <taxon>Propionibacteriaceae</taxon>
        <taxon>Raineyella</taxon>
    </lineage>
</organism>
<dbReference type="SUPFAM" id="SSF55781">
    <property type="entry name" value="GAF domain-like"/>
    <property type="match status" value="1"/>
</dbReference>